<dbReference type="AlphaFoldDB" id="A0ABC9PYU3"/>
<evidence type="ECO:0000256" key="2">
    <source>
        <dbReference type="SAM" id="MobiDB-lite"/>
    </source>
</evidence>
<comment type="caution">
    <text evidence="4">The sequence shown here is derived from an EMBL/GenBank/DDBJ whole genome shotgun (WGS) entry which is preliminary data.</text>
</comment>
<dbReference type="PANTHER" id="PTHR43798:SF33">
    <property type="entry name" value="HYDROLASE, PUTATIVE (AFU_ORTHOLOGUE AFUA_2G14860)-RELATED"/>
    <property type="match status" value="1"/>
</dbReference>
<proteinExistence type="inferred from homology"/>
<dbReference type="Proteomes" id="UP000003093">
    <property type="component" value="Unassembled WGS sequence"/>
</dbReference>
<comment type="similarity">
    <text evidence="1">Belongs to the AB hydrolase superfamily.</text>
</comment>
<gene>
    <name evidence="4" type="ORF">ST398NM02_2631</name>
</gene>
<dbReference type="InterPro" id="IPR000073">
    <property type="entry name" value="AB_hydrolase_1"/>
</dbReference>
<dbReference type="EMBL" id="AIDT01000012">
    <property type="protein sequence ID" value="EIA13708.1"/>
    <property type="molecule type" value="Genomic_DNA"/>
</dbReference>
<evidence type="ECO:0000313" key="5">
    <source>
        <dbReference type="Proteomes" id="UP000003093"/>
    </source>
</evidence>
<feature type="domain" description="AB hydrolase-1" evidence="3">
    <location>
        <begin position="22"/>
        <end position="152"/>
    </location>
</feature>
<dbReference type="GO" id="GO:0016787">
    <property type="term" value="F:hydrolase activity"/>
    <property type="evidence" value="ECO:0007669"/>
    <property type="project" value="UniProtKB-KW"/>
</dbReference>
<dbReference type="PANTHER" id="PTHR43798">
    <property type="entry name" value="MONOACYLGLYCEROL LIPASE"/>
    <property type="match status" value="1"/>
</dbReference>
<sequence length="278" mass="31235">MNMETLELQGAKLRYHQVGQGPVLIFIPGANGTGDIFLPLAEQLKDHFTVVAVDRRDYGESELTEPLPDSASNPDSDYRVKRDAQDIAELAKSLSDKPVYILGSSSGSIVAMHVLKDYPEVVKKIAFHEPPINTFLPDSTYWNDKNDDIVHQILTEGLEKGMKTFGETLNIAPIDAKMMSQPADTEEGRIEQYKRTMFWSKFEIRQYTHSDITLDDFTKYSDKITLLNGTDSRGSFPQDVNFYINKETGIPIVDIPGGHLGYIQKPEGFADVLLNMWG</sequence>
<name>A0ABC9PYU3_STAA5</name>
<feature type="region of interest" description="Disordered" evidence="2">
    <location>
        <begin position="59"/>
        <end position="78"/>
    </location>
</feature>
<dbReference type="Pfam" id="PF00561">
    <property type="entry name" value="Abhydrolase_1"/>
    <property type="match status" value="1"/>
</dbReference>
<accession>A0ABC9PYU3</accession>
<organism evidence="4 5">
    <name type="scientific">Staphylococcus aureus subsp. aureus DR10</name>
    <dbReference type="NCBI Taxonomy" id="1155079"/>
    <lineage>
        <taxon>Bacteria</taxon>
        <taxon>Bacillati</taxon>
        <taxon>Bacillota</taxon>
        <taxon>Bacilli</taxon>
        <taxon>Bacillales</taxon>
        <taxon>Staphylococcaceae</taxon>
        <taxon>Staphylococcus</taxon>
    </lineage>
</organism>
<dbReference type="Gene3D" id="3.40.50.1820">
    <property type="entry name" value="alpha/beta hydrolase"/>
    <property type="match status" value="1"/>
</dbReference>
<dbReference type="EC" id="3.1.-.-" evidence="4"/>
<protein>
    <submittedName>
        <fullName evidence="4">Esterase/Lipase</fullName>
        <ecNumber evidence="4">3.1.-.-</ecNumber>
    </submittedName>
</protein>
<evidence type="ECO:0000313" key="4">
    <source>
        <dbReference type="EMBL" id="EIA13708.1"/>
    </source>
</evidence>
<dbReference type="SUPFAM" id="SSF53474">
    <property type="entry name" value="alpha/beta-Hydrolases"/>
    <property type="match status" value="1"/>
</dbReference>
<evidence type="ECO:0000256" key="1">
    <source>
        <dbReference type="ARBA" id="ARBA00008645"/>
    </source>
</evidence>
<keyword evidence="4" id="KW-0378">Hydrolase</keyword>
<reference evidence="4 5" key="1">
    <citation type="journal article" date="2012" name="MBio">
        <title>Identification of a highly transmissible animal-independent Staphylococcus aureus ST398 clone with distinct genomic and cell adhesion properties.</title>
        <authorList>
            <person name="Uhlemann A.C."/>
            <person name="Porcella S.F."/>
            <person name="Trivedi S."/>
            <person name="Sullivan S.B."/>
            <person name="Hafer C."/>
            <person name="Kennedy A.D."/>
            <person name="Barbian K.D."/>
            <person name="McCarthy A.J."/>
            <person name="Street C."/>
            <person name="Hirschberg D.L."/>
            <person name="Lipkin W.I."/>
            <person name="Lindsay J.A."/>
            <person name="DeLeo F.R."/>
            <person name="Lowy F.D."/>
        </authorList>
    </citation>
    <scope>NUCLEOTIDE SEQUENCE [LARGE SCALE GENOMIC DNA]</scope>
    <source>
        <strain evidence="4 5">DR10</strain>
    </source>
</reference>
<dbReference type="InterPro" id="IPR050266">
    <property type="entry name" value="AB_hydrolase_sf"/>
</dbReference>
<dbReference type="InterPro" id="IPR029058">
    <property type="entry name" value="AB_hydrolase_fold"/>
</dbReference>
<evidence type="ECO:0000259" key="3">
    <source>
        <dbReference type="Pfam" id="PF00561"/>
    </source>
</evidence>